<keyword evidence="2" id="KW-0472">Membrane</keyword>
<keyword evidence="2" id="KW-1133">Transmembrane helix</keyword>
<dbReference type="EMBL" id="JAVDYD010000001">
    <property type="protein sequence ID" value="MDR7337800.1"/>
    <property type="molecule type" value="Genomic_DNA"/>
</dbReference>
<evidence type="ECO:0000313" key="5">
    <source>
        <dbReference type="Proteomes" id="UP001145799"/>
    </source>
</evidence>
<evidence type="ECO:0000256" key="2">
    <source>
        <dbReference type="SAM" id="Phobius"/>
    </source>
</evidence>
<evidence type="ECO:0000313" key="4">
    <source>
        <dbReference type="EMBL" id="MDR7337800.1"/>
    </source>
</evidence>
<evidence type="ECO:0000313" key="6">
    <source>
        <dbReference type="Proteomes" id="UP001183604"/>
    </source>
</evidence>
<organism evidence="3 5">
    <name type="scientific">Glycomyces lechevalierae</name>
    <dbReference type="NCBI Taxonomy" id="256034"/>
    <lineage>
        <taxon>Bacteria</taxon>
        <taxon>Bacillati</taxon>
        <taxon>Actinomycetota</taxon>
        <taxon>Actinomycetes</taxon>
        <taxon>Glycomycetales</taxon>
        <taxon>Glycomycetaceae</taxon>
        <taxon>Glycomyces</taxon>
    </lineage>
</organism>
<reference evidence="4 6" key="2">
    <citation type="submission" date="2023-07" db="EMBL/GenBank/DDBJ databases">
        <title>Sequencing the genomes of 1000 actinobacteria strains.</title>
        <authorList>
            <person name="Klenk H.-P."/>
        </authorList>
    </citation>
    <scope>NUCLEOTIDE SEQUENCE [LARGE SCALE GENOMIC DNA]</scope>
    <source>
        <strain evidence="4 6">DSM 44724</strain>
    </source>
</reference>
<sequence length="531" mass="57113">MNLHDDPGAMFRTALPETPPPPSDLDLDRIVRDGYRARLRRRAVLGGAASTGVAAVAGLLALTVIGLPGGDRDPSDDAQPPAEETFEEAVEDPEMAGYPYDYAWEYTVDPMTNAIVAPQEAETIGADAATAFGQLLADAGIWEDPVNTFDTGECEFADESGQPVEGCDDLETGLHVNPLQRPGNYGQTYLRSYAGGESEEVGDGLRTTFSLEVLWPGGWTAEPGPVTDQLFPQHLISDGPYYTEAAPEFTTSDIGDGRTLMVADHGCAYDIAVVYPNGTGLRLSWDVDCDGGTPHPVDLQALTDAAVSMPQYEFDTSTLTEVDELMEVPVGWVDDGDWEYTERAAQDAGATIDAANAALRDLYPEASLESGSARTLGINGRGLVTTRSYHGYGTLPFETTIDESTGPVNFELRYYLPGGWLPGINQFLDRGPYLAGCTETATCTAWEDPDGTSWAAEEETTTYEPQAGEDWEAYTDHTLELTMFHPDGWAASVWVSWADDTPIDADMLAGILSAMPAPEYDEEAVPAIPAG</sequence>
<dbReference type="RefSeq" id="WP_270121223.1">
    <property type="nucleotide sequence ID" value="NZ_BAAAOM010000002.1"/>
</dbReference>
<name>A0A9X3PGY8_9ACTN</name>
<reference evidence="3" key="1">
    <citation type="submission" date="2022-12" db="EMBL/GenBank/DDBJ databases">
        <title>Gycomyces niveus sp.nov., a novel actinomycete isolated from soil in Shouguang.</title>
        <authorList>
            <person name="Yang X."/>
        </authorList>
    </citation>
    <scope>NUCLEOTIDE SEQUENCE</scope>
    <source>
        <strain evidence="3">DSM 44724</strain>
    </source>
</reference>
<dbReference type="AlphaFoldDB" id="A0A9X3PGY8"/>
<keyword evidence="2" id="KW-0812">Transmembrane</keyword>
<feature type="transmembrane region" description="Helical" evidence="2">
    <location>
        <begin position="43"/>
        <end position="67"/>
    </location>
</feature>
<protein>
    <submittedName>
        <fullName evidence="3">Uncharacterized protein</fullName>
    </submittedName>
</protein>
<gene>
    <name evidence="4" type="ORF">J2S69_001519</name>
    <name evidence="3" type="ORF">O2L01_07110</name>
</gene>
<feature type="region of interest" description="Disordered" evidence="1">
    <location>
        <begin position="1"/>
        <end position="24"/>
    </location>
</feature>
<dbReference type="Proteomes" id="UP001183604">
    <property type="component" value="Unassembled WGS sequence"/>
</dbReference>
<comment type="caution">
    <text evidence="3">The sequence shown here is derived from an EMBL/GenBank/DDBJ whole genome shotgun (WGS) entry which is preliminary data.</text>
</comment>
<proteinExistence type="predicted"/>
<evidence type="ECO:0000313" key="3">
    <source>
        <dbReference type="EMBL" id="MDA1384747.1"/>
    </source>
</evidence>
<evidence type="ECO:0000256" key="1">
    <source>
        <dbReference type="SAM" id="MobiDB-lite"/>
    </source>
</evidence>
<keyword evidence="6" id="KW-1185">Reference proteome</keyword>
<dbReference type="EMBL" id="JAPZVQ010000003">
    <property type="protein sequence ID" value="MDA1384747.1"/>
    <property type="molecule type" value="Genomic_DNA"/>
</dbReference>
<accession>A0A9X3PGY8</accession>
<dbReference type="Proteomes" id="UP001145799">
    <property type="component" value="Unassembled WGS sequence"/>
</dbReference>